<organism evidence="1 2">
    <name type="scientific">Telmatocola sphagniphila</name>
    <dbReference type="NCBI Taxonomy" id="1123043"/>
    <lineage>
        <taxon>Bacteria</taxon>
        <taxon>Pseudomonadati</taxon>
        <taxon>Planctomycetota</taxon>
        <taxon>Planctomycetia</taxon>
        <taxon>Gemmatales</taxon>
        <taxon>Gemmataceae</taxon>
    </lineage>
</organism>
<protein>
    <submittedName>
        <fullName evidence="1">Uncharacterized protein</fullName>
    </submittedName>
</protein>
<dbReference type="AlphaFoldDB" id="A0A8E6B8P5"/>
<reference evidence="1" key="1">
    <citation type="submission" date="2021-05" db="EMBL/GenBank/DDBJ databases">
        <title>Complete genome sequence of the cellulolytic planctomycete Telmatocola sphagniphila SP2T and characterization of the first cellulase from planctomycetes.</title>
        <authorList>
            <person name="Rakitin A.L."/>
            <person name="Beletsky A.V."/>
            <person name="Naumoff D.G."/>
            <person name="Kulichevskaya I.S."/>
            <person name="Mardanov A.V."/>
            <person name="Ravin N.V."/>
            <person name="Dedysh S.N."/>
        </authorList>
    </citation>
    <scope>NUCLEOTIDE SEQUENCE</scope>
    <source>
        <strain evidence="1">SP2T</strain>
    </source>
</reference>
<sequence>MLKRKLRLDLLDKKVFWACYLWNLTKGPISTIDADSVDSLFGCTSDQIEEFYITELTDEQEWPVIRIPLHTGESLEIEYANFPEDYEINYKVLLADGLKYYCRKRRRTLATASIPMD</sequence>
<dbReference type="EMBL" id="CP074694">
    <property type="protein sequence ID" value="QVL33186.1"/>
    <property type="molecule type" value="Genomic_DNA"/>
</dbReference>
<keyword evidence="2" id="KW-1185">Reference proteome</keyword>
<dbReference type="RefSeq" id="WP_213498076.1">
    <property type="nucleotide sequence ID" value="NZ_CP074694.1"/>
</dbReference>
<proteinExistence type="predicted"/>
<accession>A0A8E6B8P5</accession>
<dbReference type="KEGG" id="tsph:KIH39_04510"/>
<evidence type="ECO:0000313" key="2">
    <source>
        <dbReference type="Proteomes" id="UP000676194"/>
    </source>
</evidence>
<dbReference type="Proteomes" id="UP000676194">
    <property type="component" value="Chromosome"/>
</dbReference>
<evidence type="ECO:0000313" key="1">
    <source>
        <dbReference type="EMBL" id="QVL33186.1"/>
    </source>
</evidence>
<name>A0A8E6B8P5_9BACT</name>
<gene>
    <name evidence="1" type="ORF">KIH39_04510</name>
</gene>